<comment type="caution">
    <text evidence="2">The sequence shown here is derived from an EMBL/GenBank/DDBJ whole genome shotgun (WGS) entry which is preliminary data.</text>
</comment>
<evidence type="ECO:0000256" key="1">
    <source>
        <dbReference type="SAM" id="SignalP"/>
    </source>
</evidence>
<feature type="chain" id="PRO_5037851341" description="DUF3108 domain-containing protein" evidence="1">
    <location>
        <begin position="24"/>
        <end position="253"/>
    </location>
</feature>
<protein>
    <recommendedName>
        <fullName evidence="4">DUF3108 domain-containing protein</fullName>
    </recommendedName>
</protein>
<organism evidence="2 3">
    <name type="scientific">Pelagicoccus mobilis</name>
    <dbReference type="NCBI Taxonomy" id="415221"/>
    <lineage>
        <taxon>Bacteria</taxon>
        <taxon>Pseudomonadati</taxon>
        <taxon>Verrucomicrobiota</taxon>
        <taxon>Opitutia</taxon>
        <taxon>Puniceicoccales</taxon>
        <taxon>Pelagicoccaceae</taxon>
        <taxon>Pelagicoccus</taxon>
    </lineage>
</organism>
<evidence type="ECO:0000313" key="2">
    <source>
        <dbReference type="EMBL" id="MBK1875281.1"/>
    </source>
</evidence>
<proteinExistence type="predicted"/>
<dbReference type="EMBL" id="JAENIL010000001">
    <property type="protein sequence ID" value="MBK1875281.1"/>
    <property type="molecule type" value="Genomic_DNA"/>
</dbReference>
<evidence type="ECO:0000313" key="3">
    <source>
        <dbReference type="Proteomes" id="UP000617628"/>
    </source>
</evidence>
<feature type="signal peptide" evidence="1">
    <location>
        <begin position="1"/>
        <end position="23"/>
    </location>
</feature>
<keyword evidence="3" id="KW-1185">Reference proteome</keyword>
<name>A0A934RUX2_9BACT</name>
<sequence>MPQLRAVCVLIVSSLFIHSSISAEDKIDAYHFLGGQLNVFTKKGRFPVTKVTPKHIHYEDGAKTGKTKTSASCSLSFAPSLTTAFIEIEEANLNFASWKQQLRASQAIQDSLDPHAGIEAQVNEMISTGEYDDDSEADTIFVRAKLSPNLDLSDVFCAVILHYPERYTKKSNKIPAGVLVRAAHIGNLRHGTIETVRFSKRVPTFKPKGAKCDLFFFSKSGKPIATNRSPSLKIVEVDKNTAKETLPSGVLTN</sequence>
<dbReference type="AlphaFoldDB" id="A0A934RUX2"/>
<evidence type="ECO:0008006" key="4">
    <source>
        <dbReference type="Google" id="ProtNLM"/>
    </source>
</evidence>
<reference evidence="2" key="1">
    <citation type="submission" date="2021-01" db="EMBL/GenBank/DDBJ databases">
        <title>Modified the classification status of verrucomicrobia.</title>
        <authorList>
            <person name="Feng X."/>
        </authorList>
    </citation>
    <scope>NUCLEOTIDE SEQUENCE</scope>
    <source>
        <strain evidence="2">KCTC 13126</strain>
    </source>
</reference>
<dbReference type="Proteomes" id="UP000617628">
    <property type="component" value="Unassembled WGS sequence"/>
</dbReference>
<dbReference type="RefSeq" id="WP_200353497.1">
    <property type="nucleotide sequence ID" value="NZ_JAENIL010000001.1"/>
</dbReference>
<gene>
    <name evidence="2" type="ORF">JIN87_00305</name>
</gene>
<accession>A0A934RUX2</accession>
<keyword evidence="1" id="KW-0732">Signal</keyword>